<keyword evidence="2" id="KW-1185">Reference proteome</keyword>
<dbReference type="AlphaFoldDB" id="A0A915E574"/>
<reference evidence="3" key="1">
    <citation type="submission" date="2022-11" db="UniProtKB">
        <authorList>
            <consortium name="WormBaseParasite"/>
        </authorList>
    </citation>
    <scope>IDENTIFICATION</scope>
</reference>
<accession>A0A915E574</accession>
<protein>
    <submittedName>
        <fullName evidence="3">Uncharacterized protein</fullName>
    </submittedName>
</protein>
<name>A0A915E574_9BILA</name>
<sequence length="253" mass="28461">MTAIYPPDLQSPEPSVAPCKAPQILLVYYVHTHLSRQLRSYRDALKEVCLEARKHCALLMQQYGFKWPLTPQCDPLPKMADQQSSRQLRAAPPDAPDNSNPTVTRAMRHRCGGQTMPVQFVLQFAVQLLRNSGFAPKKKIVPFQKFPEPSSRHMSGMTVITNAANNCIYMSGKVYDNGAERPATSHEKELIAKNEKDWARWSREFNAGMQQNLAQSCCLGYAFGLPIFKQPPKPPVLPCFCKRCHGQGNGINF</sequence>
<dbReference type="SUPFAM" id="SSF63501">
    <property type="entry name" value="Frizzled cysteine-rich domain"/>
    <property type="match status" value="1"/>
</dbReference>
<dbReference type="Gene3D" id="1.10.2000.10">
    <property type="entry name" value="Frizzled cysteine-rich domain"/>
    <property type="match status" value="1"/>
</dbReference>
<dbReference type="WBParaSite" id="jg25914">
    <property type="protein sequence ID" value="jg25914"/>
    <property type="gene ID" value="jg25914"/>
</dbReference>
<evidence type="ECO:0000256" key="1">
    <source>
        <dbReference type="SAM" id="MobiDB-lite"/>
    </source>
</evidence>
<evidence type="ECO:0000313" key="3">
    <source>
        <dbReference type="WBParaSite" id="jg25914"/>
    </source>
</evidence>
<dbReference type="Proteomes" id="UP000887574">
    <property type="component" value="Unplaced"/>
</dbReference>
<feature type="region of interest" description="Disordered" evidence="1">
    <location>
        <begin position="76"/>
        <end position="101"/>
    </location>
</feature>
<evidence type="ECO:0000313" key="2">
    <source>
        <dbReference type="Proteomes" id="UP000887574"/>
    </source>
</evidence>
<proteinExistence type="predicted"/>
<dbReference type="InterPro" id="IPR036790">
    <property type="entry name" value="Frizzled_dom_sf"/>
</dbReference>
<organism evidence="2 3">
    <name type="scientific">Ditylenchus dipsaci</name>
    <dbReference type="NCBI Taxonomy" id="166011"/>
    <lineage>
        <taxon>Eukaryota</taxon>
        <taxon>Metazoa</taxon>
        <taxon>Ecdysozoa</taxon>
        <taxon>Nematoda</taxon>
        <taxon>Chromadorea</taxon>
        <taxon>Rhabditida</taxon>
        <taxon>Tylenchina</taxon>
        <taxon>Tylenchomorpha</taxon>
        <taxon>Sphaerularioidea</taxon>
        <taxon>Anguinidae</taxon>
        <taxon>Anguininae</taxon>
        <taxon>Ditylenchus</taxon>
    </lineage>
</organism>